<reference evidence="11" key="1">
    <citation type="journal article" date="2021" name="Nat. Commun.">
        <title>Genetic determinants of endophytism in the Arabidopsis root mycobiome.</title>
        <authorList>
            <person name="Mesny F."/>
            <person name="Miyauchi S."/>
            <person name="Thiergart T."/>
            <person name="Pickel B."/>
            <person name="Atanasova L."/>
            <person name="Karlsson M."/>
            <person name="Huettel B."/>
            <person name="Barry K.W."/>
            <person name="Haridas S."/>
            <person name="Chen C."/>
            <person name="Bauer D."/>
            <person name="Andreopoulos W."/>
            <person name="Pangilinan J."/>
            <person name="LaButti K."/>
            <person name="Riley R."/>
            <person name="Lipzen A."/>
            <person name="Clum A."/>
            <person name="Drula E."/>
            <person name="Henrissat B."/>
            <person name="Kohler A."/>
            <person name="Grigoriev I.V."/>
            <person name="Martin F.M."/>
            <person name="Hacquard S."/>
        </authorList>
    </citation>
    <scope>NUCLEOTIDE SEQUENCE</scope>
    <source>
        <strain evidence="11">MPI-CAGE-CH-0235</strain>
    </source>
</reference>
<dbReference type="PANTHER" id="PTHR11742">
    <property type="entry name" value="MANNOSYL-OLIGOSACCHARIDE ALPHA-1,2-MANNOSIDASE-RELATED"/>
    <property type="match status" value="1"/>
</dbReference>
<dbReference type="GO" id="GO:0005783">
    <property type="term" value="C:endoplasmic reticulum"/>
    <property type="evidence" value="ECO:0007669"/>
    <property type="project" value="TreeGrafter"/>
</dbReference>
<feature type="active site" description="Proton donor" evidence="6">
    <location>
        <position position="443"/>
    </location>
</feature>
<dbReference type="InterPro" id="IPR001382">
    <property type="entry name" value="Glyco_hydro_47"/>
</dbReference>
<evidence type="ECO:0000256" key="6">
    <source>
        <dbReference type="PIRSR" id="PIRSR601382-1"/>
    </source>
</evidence>
<dbReference type="InterPro" id="IPR050749">
    <property type="entry name" value="Glycosyl_Hydrolase_47"/>
</dbReference>
<evidence type="ECO:0000313" key="12">
    <source>
        <dbReference type="Proteomes" id="UP000813444"/>
    </source>
</evidence>
<protein>
    <recommendedName>
        <fullName evidence="9">alpha-1,2-Mannosidase</fullName>
        <ecNumber evidence="9">3.2.1.-</ecNumber>
    </recommendedName>
</protein>
<keyword evidence="4 9" id="KW-0378">Hydrolase</keyword>
<dbReference type="GO" id="GO:0036503">
    <property type="term" value="P:ERAD pathway"/>
    <property type="evidence" value="ECO:0007669"/>
    <property type="project" value="UniProtKB-ARBA"/>
</dbReference>
<evidence type="ECO:0000256" key="2">
    <source>
        <dbReference type="ARBA" id="ARBA00004922"/>
    </source>
</evidence>
<evidence type="ECO:0000313" key="11">
    <source>
        <dbReference type="EMBL" id="KAH7321190.1"/>
    </source>
</evidence>
<dbReference type="GO" id="GO:0005975">
    <property type="term" value="P:carbohydrate metabolic process"/>
    <property type="evidence" value="ECO:0007669"/>
    <property type="project" value="InterPro"/>
</dbReference>
<dbReference type="Gene3D" id="1.50.10.10">
    <property type="match status" value="1"/>
</dbReference>
<evidence type="ECO:0000256" key="8">
    <source>
        <dbReference type="PIRSR" id="PIRSR601382-3"/>
    </source>
</evidence>
<dbReference type="GO" id="GO:0005509">
    <property type="term" value="F:calcium ion binding"/>
    <property type="evidence" value="ECO:0007669"/>
    <property type="project" value="InterPro"/>
</dbReference>
<feature type="active site" evidence="6">
    <location>
        <position position="496"/>
    </location>
</feature>
<dbReference type="SUPFAM" id="SSF48225">
    <property type="entry name" value="Seven-hairpin glycosidases"/>
    <property type="match status" value="1"/>
</dbReference>
<comment type="caution">
    <text evidence="11">The sequence shown here is derived from an EMBL/GenBank/DDBJ whole genome shotgun (WGS) entry which is preliminary data.</text>
</comment>
<evidence type="ECO:0000256" key="4">
    <source>
        <dbReference type="ARBA" id="ARBA00022801"/>
    </source>
</evidence>
<keyword evidence="5 8" id="KW-1015">Disulfide bond</keyword>
<keyword evidence="7" id="KW-0106">Calcium</keyword>
<accession>A0A8K0SUI6</accession>
<dbReference type="AlphaFoldDB" id="A0A8K0SUI6"/>
<gene>
    <name evidence="11" type="ORF">B0I35DRAFT_477702</name>
</gene>
<keyword evidence="10" id="KW-0812">Transmembrane</keyword>
<comment type="similarity">
    <text evidence="3 9">Belongs to the glycosyl hydrolase 47 family.</text>
</comment>
<feature type="transmembrane region" description="Helical" evidence="10">
    <location>
        <begin position="12"/>
        <end position="33"/>
    </location>
</feature>
<feature type="binding site" evidence="7">
    <location>
        <position position="588"/>
    </location>
    <ligand>
        <name>Ca(2+)</name>
        <dbReference type="ChEBI" id="CHEBI:29108"/>
    </ligand>
</feature>
<dbReference type="GO" id="GO:0016020">
    <property type="term" value="C:membrane"/>
    <property type="evidence" value="ECO:0007669"/>
    <property type="project" value="InterPro"/>
</dbReference>
<dbReference type="Proteomes" id="UP000813444">
    <property type="component" value="Unassembled WGS sequence"/>
</dbReference>
<comment type="pathway">
    <text evidence="2">Protein modification; protein glycosylation.</text>
</comment>
<keyword evidence="7" id="KW-0479">Metal-binding</keyword>
<comment type="cofactor">
    <cofactor evidence="1 7">
        <name>Ca(2+)</name>
        <dbReference type="ChEBI" id="CHEBI:29108"/>
    </cofactor>
</comment>
<feature type="disulfide bond" evidence="8">
    <location>
        <begin position="400"/>
        <end position="429"/>
    </location>
</feature>
<dbReference type="PRINTS" id="PR00747">
    <property type="entry name" value="GLYHDRLASE47"/>
</dbReference>
<evidence type="ECO:0000256" key="10">
    <source>
        <dbReference type="SAM" id="Phobius"/>
    </source>
</evidence>
<keyword evidence="9" id="KW-0326">Glycosidase</keyword>
<dbReference type="InterPro" id="IPR036026">
    <property type="entry name" value="Seven-hairpin_glycosidases"/>
</dbReference>
<evidence type="ECO:0000256" key="7">
    <source>
        <dbReference type="PIRSR" id="PIRSR601382-2"/>
    </source>
</evidence>
<dbReference type="UniPathway" id="UPA00378"/>
<evidence type="ECO:0000256" key="3">
    <source>
        <dbReference type="ARBA" id="ARBA00007658"/>
    </source>
</evidence>
<proteinExistence type="inferred from homology"/>
<keyword evidence="10" id="KW-1133">Transmembrane helix</keyword>
<keyword evidence="12" id="KW-1185">Reference proteome</keyword>
<dbReference type="InterPro" id="IPR012341">
    <property type="entry name" value="6hp_glycosidase-like_sf"/>
</dbReference>
<keyword evidence="10" id="KW-0472">Membrane</keyword>
<dbReference type="FunFam" id="1.50.10.10:FF:000037">
    <property type="entry name" value="alpha-1,2-Mannosidase"/>
    <property type="match status" value="1"/>
</dbReference>
<feature type="active site" description="Proton donor" evidence="6">
    <location>
        <position position="192"/>
    </location>
</feature>
<name>A0A8K0SUI6_9HYPO</name>
<dbReference type="GO" id="GO:0004571">
    <property type="term" value="F:mannosyl-oligosaccharide 1,2-alpha-mannosidase activity"/>
    <property type="evidence" value="ECO:0007669"/>
    <property type="project" value="InterPro"/>
</dbReference>
<evidence type="ECO:0000256" key="1">
    <source>
        <dbReference type="ARBA" id="ARBA00001913"/>
    </source>
</evidence>
<evidence type="ECO:0000256" key="5">
    <source>
        <dbReference type="ARBA" id="ARBA00023157"/>
    </source>
</evidence>
<dbReference type="EC" id="3.2.1.-" evidence="9"/>
<evidence type="ECO:0000256" key="9">
    <source>
        <dbReference type="RuleBase" id="RU361193"/>
    </source>
</evidence>
<dbReference type="Pfam" id="PF01532">
    <property type="entry name" value="Glyco_hydro_47"/>
    <property type="match status" value="1"/>
</dbReference>
<dbReference type="PANTHER" id="PTHR11742:SF29">
    <property type="entry name" value="ALPHA-1,2-MANNOSIDASE"/>
    <property type="match status" value="1"/>
</dbReference>
<sequence>MRVVARQTKRYLAPGALFFVILTLLYAPASLFWDNRESVELERFMNTNTNPASVLTTVPSSFDWGQVALTYLPPDHVNPLPRGRPKSLPRVQHSFGRESSAEAEIRRTRRNEVRSVFANDWQSYRQYAWKKDALTPVSAGSRDQFSGWAATLVDSLDTLWIMGFKDEFEEAVAAVAEIDFGSSTTPRVNIFETTIRYLGGLLAAYDLSQRKVLLDKAVELGNLIYGGFNTPSRMPVDFIDFAAAKEGQGLNIEEWVVSASPGTLSMELTRLSQLTGDPKYYDVASRLMREFHAQQSQTLLPGLWPIWVSMKNLDLHGRREFTLGGSADSLYEYLPKMYALLGGLDPMYENMTTNFIEAAMDYLFFRPMLPNGEDILISGNVNVNTDGQAFFDPESEHLTCFIGGTVALAGRLLGKRDYVEVGAKLADGCAYAYQAFESGIMPERYNMVPCEPTQDGTCPWDEEMWLRAKEQRREWKPHLPKGFTTAKDPRHLLRPEAIESLFVLYRITGDATYQELAWDMFQAVTRASRTKHGHASVRDVTQVFEEETRDSNLEDFMETFWLAETLKYYYLIFSPPDLISLDEWVLNTEAHPFRRPK</sequence>
<dbReference type="OrthoDB" id="8118055at2759"/>
<dbReference type="EMBL" id="JAGPNK010000005">
    <property type="protein sequence ID" value="KAH7321190.1"/>
    <property type="molecule type" value="Genomic_DNA"/>
</dbReference>
<feature type="active site" evidence="6">
    <location>
        <position position="328"/>
    </location>
</feature>
<organism evidence="11 12">
    <name type="scientific">Stachybotrys elegans</name>
    <dbReference type="NCBI Taxonomy" id="80388"/>
    <lineage>
        <taxon>Eukaryota</taxon>
        <taxon>Fungi</taxon>
        <taxon>Dikarya</taxon>
        <taxon>Ascomycota</taxon>
        <taxon>Pezizomycotina</taxon>
        <taxon>Sordariomycetes</taxon>
        <taxon>Hypocreomycetidae</taxon>
        <taxon>Hypocreales</taxon>
        <taxon>Stachybotryaceae</taxon>
        <taxon>Stachybotrys</taxon>
    </lineage>
</organism>